<dbReference type="InterPro" id="IPR020823">
    <property type="entry name" value="Cell_div_FtsA"/>
</dbReference>
<dbReference type="PANTHER" id="PTHR32432">
    <property type="entry name" value="CELL DIVISION PROTEIN FTSA-RELATED"/>
    <property type="match status" value="1"/>
</dbReference>
<dbReference type="Gene3D" id="3.30.420.40">
    <property type="match status" value="2"/>
</dbReference>
<evidence type="ECO:0000256" key="5">
    <source>
        <dbReference type="HAMAP-Rule" id="MF_02033"/>
    </source>
</evidence>
<evidence type="ECO:0000256" key="7">
    <source>
        <dbReference type="SAM" id="MobiDB-lite"/>
    </source>
</evidence>
<evidence type="ECO:0000256" key="6">
    <source>
        <dbReference type="PIRNR" id="PIRNR003101"/>
    </source>
</evidence>
<dbReference type="Gene3D" id="3.30.1490.110">
    <property type="match status" value="1"/>
</dbReference>
<keyword evidence="3 5" id="KW-0472">Membrane</keyword>
<accession>A0A238Z8Q5</accession>
<reference evidence="10" key="1">
    <citation type="submission" date="2017-06" db="EMBL/GenBank/DDBJ databases">
        <authorList>
            <person name="Varghese N."/>
            <person name="Submissions S."/>
        </authorList>
    </citation>
    <scope>NUCLEOTIDE SEQUENCE [LARGE SCALE GENOMIC DNA]</scope>
    <source>
        <strain evidence="10">DSM 27993</strain>
    </source>
</reference>
<sequence length="444" mass="48625">MEHNDISVGLDIGTTKIVAMIGRRNEYGKIELLGTGKSKSLGVHRGVVNNITQTIQSIQIAVDEAIAVSGIKIDEAVVGIAGQHIRSLQHSDYITRPNSEEVISDEDLEKLEKQVHKLVMLPGEEIIHVLPQEFKVDGQAEITEPVGMYGGRLEANFHVVVGQVSSIRNIGRCIKSAGLNLAGITLEPLASAEAVLSTEEKEAGVALIDIGGGTTDLAIFKNGIIRHTAVIPFGGNVITEDIKEGCSIIEKQAELLKTKFGSAWPGENKDNEIVSIPGLRGRDPKEITLKNLSKIIHARVVEIIEQVFLEIKNYGHEEPKKKLIAGIVLTGGGAQLKHLKQLVEYITGMDTRIGYPNENLAGDSDESFSSPQYATAVGLLMNGLNRLDKQKVKEAQHNHEKDEELKSEDANVEDDDEIEEVKDPKKSIFEKWGDKFRDFLDNAE</sequence>
<evidence type="ECO:0000259" key="8">
    <source>
        <dbReference type="SMART" id="SM00842"/>
    </source>
</evidence>
<evidence type="ECO:0000256" key="4">
    <source>
        <dbReference type="ARBA" id="ARBA00023306"/>
    </source>
</evidence>
<evidence type="ECO:0000313" key="9">
    <source>
        <dbReference type="EMBL" id="SNR79351.1"/>
    </source>
</evidence>
<evidence type="ECO:0000256" key="2">
    <source>
        <dbReference type="ARBA" id="ARBA00022618"/>
    </source>
</evidence>
<dbReference type="GO" id="GO:0043093">
    <property type="term" value="P:FtsZ-dependent cytokinesis"/>
    <property type="evidence" value="ECO:0007669"/>
    <property type="project" value="UniProtKB-UniRule"/>
</dbReference>
<dbReference type="Pfam" id="PF02491">
    <property type="entry name" value="SHS2_FTSA"/>
    <property type="match status" value="1"/>
</dbReference>
<organism evidence="9 10">
    <name type="scientific">Lutibacter flavus</name>
    <dbReference type="NCBI Taxonomy" id="691689"/>
    <lineage>
        <taxon>Bacteria</taxon>
        <taxon>Pseudomonadati</taxon>
        <taxon>Bacteroidota</taxon>
        <taxon>Flavobacteriia</taxon>
        <taxon>Flavobacteriales</taxon>
        <taxon>Flavobacteriaceae</taxon>
        <taxon>Lutibacter</taxon>
    </lineage>
</organism>
<keyword evidence="10" id="KW-1185">Reference proteome</keyword>
<dbReference type="Proteomes" id="UP000198412">
    <property type="component" value="Unassembled WGS sequence"/>
</dbReference>
<dbReference type="NCBIfam" id="TIGR01174">
    <property type="entry name" value="ftsA"/>
    <property type="match status" value="1"/>
</dbReference>
<comment type="function">
    <text evidence="5 6">Cell division protein that is involved in the assembly of the Z ring. May serve as a membrane anchor for the Z ring.</text>
</comment>
<keyword evidence="4 5" id="KW-0131">Cell cycle</keyword>
<feature type="domain" description="SHS2" evidence="8">
    <location>
        <begin position="7"/>
        <end position="195"/>
    </location>
</feature>
<feature type="region of interest" description="Disordered" evidence="7">
    <location>
        <begin position="394"/>
        <end position="421"/>
    </location>
</feature>
<dbReference type="OrthoDB" id="9768127at2"/>
<dbReference type="InterPro" id="IPR003494">
    <property type="entry name" value="SHS2_FtsA"/>
</dbReference>
<comment type="subcellular location">
    <subcellularLocation>
        <location evidence="5">Cell membrane</location>
        <topology evidence="5">Peripheral membrane protein</topology>
        <orientation evidence="5">Cytoplasmic side</orientation>
    </subcellularLocation>
    <text evidence="5">Localizes to the Z ring in an FtsZ-dependent manner. Targeted to the membrane through a conserved C-terminal amphipathic helix.</text>
</comment>
<feature type="compositionally biased region" description="Basic and acidic residues" evidence="7">
    <location>
        <begin position="394"/>
        <end position="409"/>
    </location>
</feature>
<evidence type="ECO:0000313" key="10">
    <source>
        <dbReference type="Proteomes" id="UP000198412"/>
    </source>
</evidence>
<dbReference type="SMART" id="SM00842">
    <property type="entry name" value="FtsA"/>
    <property type="match status" value="1"/>
</dbReference>
<dbReference type="SUPFAM" id="SSF53067">
    <property type="entry name" value="Actin-like ATPase domain"/>
    <property type="match status" value="2"/>
</dbReference>
<dbReference type="Pfam" id="PF14450">
    <property type="entry name" value="FtsA"/>
    <property type="match status" value="1"/>
</dbReference>
<dbReference type="PIRSF" id="PIRSF003101">
    <property type="entry name" value="FtsA"/>
    <property type="match status" value="1"/>
</dbReference>
<dbReference type="InterPro" id="IPR043129">
    <property type="entry name" value="ATPase_NBD"/>
</dbReference>
<feature type="compositionally biased region" description="Acidic residues" evidence="7">
    <location>
        <begin position="410"/>
        <end position="420"/>
    </location>
</feature>
<gene>
    <name evidence="5" type="primary">ftsA</name>
    <name evidence="9" type="ORF">SAMN04488111_3126</name>
</gene>
<protein>
    <recommendedName>
        <fullName evidence="5 6">Cell division protein FtsA</fullName>
    </recommendedName>
</protein>
<evidence type="ECO:0000256" key="3">
    <source>
        <dbReference type="ARBA" id="ARBA00023136"/>
    </source>
</evidence>
<dbReference type="GO" id="GO:0032153">
    <property type="term" value="C:cell division site"/>
    <property type="evidence" value="ECO:0007669"/>
    <property type="project" value="UniProtKB-UniRule"/>
</dbReference>
<dbReference type="HAMAP" id="MF_02033">
    <property type="entry name" value="FtsA"/>
    <property type="match status" value="1"/>
</dbReference>
<keyword evidence="1 5" id="KW-1003">Cell membrane</keyword>
<comment type="subunit">
    <text evidence="5">Self-interacts. Interacts with FtsZ.</text>
</comment>
<proteinExistence type="inferred from homology"/>
<keyword evidence="2 5" id="KW-0132">Cell division</keyword>
<dbReference type="EMBL" id="FZNX01000006">
    <property type="protein sequence ID" value="SNR79351.1"/>
    <property type="molecule type" value="Genomic_DNA"/>
</dbReference>
<dbReference type="GO" id="GO:0009898">
    <property type="term" value="C:cytoplasmic side of plasma membrane"/>
    <property type="evidence" value="ECO:0007669"/>
    <property type="project" value="UniProtKB-UniRule"/>
</dbReference>
<dbReference type="RefSeq" id="WP_089379390.1">
    <property type="nucleotide sequence ID" value="NZ_FZNX01000006.1"/>
</dbReference>
<dbReference type="PANTHER" id="PTHR32432:SF4">
    <property type="entry name" value="CELL DIVISION PROTEIN FTSA"/>
    <property type="match status" value="1"/>
</dbReference>
<dbReference type="InterPro" id="IPR050696">
    <property type="entry name" value="FtsA/MreB"/>
</dbReference>
<dbReference type="CDD" id="cd24048">
    <property type="entry name" value="ASKHA_NBD_FtsA"/>
    <property type="match status" value="1"/>
</dbReference>
<dbReference type="AlphaFoldDB" id="A0A238Z8Q5"/>
<comment type="similarity">
    <text evidence="5 6">Belongs to the FtsA/MreB family.</text>
</comment>
<evidence type="ECO:0000256" key="1">
    <source>
        <dbReference type="ARBA" id="ARBA00022475"/>
    </source>
</evidence>
<name>A0A238Z8Q5_9FLAO</name>